<keyword evidence="1" id="KW-1133">Transmembrane helix</keyword>
<dbReference type="STRING" id="1817813.A2008_06015"/>
<keyword evidence="1" id="KW-0472">Membrane</keyword>
<evidence type="ECO:0000256" key="1">
    <source>
        <dbReference type="SAM" id="Phobius"/>
    </source>
</evidence>
<keyword evidence="1" id="KW-0812">Transmembrane</keyword>
<proteinExistence type="predicted"/>
<comment type="caution">
    <text evidence="2">The sequence shown here is derived from an EMBL/GenBank/DDBJ whole genome shotgun (WGS) entry which is preliminary data.</text>
</comment>
<protein>
    <submittedName>
        <fullName evidence="2">Uncharacterized protein</fullName>
    </submittedName>
</protein>
<name>A0A1F7WG42_9BACT</name>
<reference evidence="2 3" key="1">
    <citation type="journal article" date="2016" name="Nat. Commun.">
        <title>Thousands of microbial genomes shed light on interconnected biogeochemical processes in an aquifer system.</title>
        <authorList>
            <person name="Anantharaman K."/>
            <person name="Brown C.T."/>
            <person name="Hug L.A."/>
            <person name="Sharon I."/>
            <person name="Castelle C.J."/>
            <person name="Probst A.J."/>
            <person name="Thomas B.C."/>
            <person name="Singh A."/>
            <person name="Wilkins M.J."/>
            <person name="Karaoz U."/>
            <person name="Brodie E.L."/>
            <person name="Williams K.H."/>
            <person name="Hubbard S.S."/>
            <person name="Banfield J.F."/>
        </authorList>
    </citation>
    <scope>NUCLEOTIDE SEQUENCE [LARGE SCALE GENOMIC DNA]</scope>
</reference>
<sequence>MKKNDKSGFRHIKKLNNIGSVLVLVAFGMVAFCGIAAVVIDISRVYMESARIEESVEAASMAAGRELASHRLTAAPLTSTQEVAVKDAAINFALQNGLAITSDEVVIAGNRVYIDGTRKVDYSFARILGYDSTEVQARRVVEIDRDGKPKVVKQAQYHVMPWGIPHRELTEPYDTSTKQITMTPDDTYGEAEKFTPGQEYVLKLGSGVASGDPAVPMGAQVLIPMGSENGVNDQWSIGFKRAYGLVLWLLTSEARGGAGIENVKWLLNYRGGSFMFPYNPALLTRLGALKLSGGGLFGSHGMLTTLMDPDTGRQLFPYVKYWIVDDPTAIIGQTAAVINLTTAPRIGVYSSGEDAVVRTLIDAGIPYDNFYDNEILADILTTPVTDPDIPYTWLHLHHEDFYGGSTSQTPVPMISIRDASGNDQTGPHSAILYVRGWNWTNYEDGNKFIRIFFGDQLMTPTLTGTYSGCSVGLDAGGPYVNANDSGNFEITFTIPARANGNYYVYGRVGGGEGDESSNYTTYQITGSAIAPAITAVNHADLSNDVATGSQIRVSGSGFGANQPGIIIKFDGMGQNVTKTATFPDCEVASSLIKADSGGRFEITFYTPDVPDGTHEVYAQVDSSLSNYVAFTVNNYRTPVIALSDYVGIPASGPKGSMLFVDGSGFVPDYTGITVKFNSVTMNVEDTLRYEDDWVFGGTITSDGDGKFQVKFNVPDTMADGTYEVKAFAGFNSSTEVAVYTVKNQNTSEIDIYDLTGDMRSGFAGTEIICRGVYFTPATGNIKVHFDTVELTLSDTTTYFNDYVFPPDYKVLKTDFDGKFEVKFNAPGLPDGVYNVAAFLNDQTASNVVTYRIGAPVLTPALAVTDSATPYNEGPSNETVRIDGAGFPAGASDIKIYLGAEEMTLALPAGYFGGAAITDDKKITADPNGEFSVVFVVPLKTPMPYSIRASNGVSVTPNYPYSVLPVSTFYTSSAEDFSTSDDAFHRSALMYLKVLSTELDPGGITQAKFSVECAYHTGGSKHIVSDINFTNNGDCTYTGVFDWSAYANVHNGVWQINFDIRDSSGRIYNPNKIINITGTNVSTQSSIVSVNSNLSTSDSGVGRTNDIYYKIQSPLVESSLITEKSAKLYCAANWYNAGGTHYHPLPDLVNNLDGTYNGGCDLGALAPSCHYGMWILDLKIQDSYPQTFEAAKELFLFSSNTWLRAIVSDNPYFGESYDLKSDGKRSDTNSYAPYPVFNSNGTVYIVFNAAPPGASTKVNYSSLVTNSFKLQFSEYSGFNTGSYGTGSSVPAAKRGKPKTVSTTDFTLANNDNGLFTAEVDLSSAGVTSIRRTWDAYFRVVMTVRDTANVTAAITTGAHQIDDSNSQPQTIVRLNDGLRPAAPRVGPDFFNVLYSQLAGLASDVYIKGRNFIELSKKPHYGADMLAGLSRAGAPSAPLMFSFKDAEMRNDMAMLSGAAGRDAYFKKRVNNALVNYAYNYDPVRAQAFEKFVGADHKNGCRCCRKPNSDARENVSSANDGSGFIDSAIKSIIMPLSAHAASYGGKYEVVHKIRDWIVNGGYMFTMCYATETIDRTLACDASGNLTGYDFTFGFKDFDPTKDSPSSAGAIDANDGTITLADQSATSDRFMRPLAVIQNHVTTFPGFTGSTTAFKKAFVKQFTGPNNSPVHILATVSDTVVKYIAAEYGNGWFSFLGGHDPRLVSTYRLILDNIMIGSLSSNNPPTATAISYGVIDWDNTDDGFAGDEKDYIDTIQYGHAPPLFGEISTTYPGDLTGDPAVDSVPFCFEDASYNNLASLYAADSHTPRHEGASGQRTYLDYTEGSSRFVLVPLVSNYLSSGAPAYTQQQNIDNSPKYIYRLVGRDRVRIKRYALFYLSGNEAHPDADPLINEVGALKYGEIRAKFIGYLK</sequence>
<evidence type="ECO:0000313" key="3">
    <source>
        <dbReference type="Proteomes" id="UP000178735"/>
    </source>
</evidence>
<evidence type="ECO:0000313" key="2">
    <source>
        <dbReference type="EMBL" id="OGM01804.1"/>
    </source>
</evidence>
<organism evidence="2 3">
    <name type="scientific">Candidatus Wallbacteria bacterium GWC2_49_35</name>
    <dbReference type="NCBI Taxonomy" id="1817813"/>
    <lineage>
        <taxon>Bacteria</taxon>
        <taxon>Candidatus Walliibacteriota</taxon>
    </lineage>
</organism>
<gene>
    <name evidence="2" type="ORF">A2008_06015</name>
</gene>
<dbReference type="Proteomes" id="UP000178735">
    <property type="component" value="Unassembled WGS sequence"/>
</dbReference>
<feature type="transmembrane region" description="Helical" evidence="1">
    <location>
        <begin position="21"/>
        <end position="40"/>
    </location>
</feature>
<dbReference type="EMBL" id="MGFH01000224">
    <property type="protein sequence ID" value="OGM01804.1"/>
    <property type="molecule type" value="Genomic_DNA"/>
</dbReference>
<accession>A0A1F7WG42</accession>